<name>A0A2M9BW95_9MICO</name>
<gene>
    <name evidence="2" type="ORF">CLV54_2007</name>
</gene>
<dbReference type="RefSeq" id="WP_100344798.1">
    <property type="nucleotide sequence ID" value="NZ_PGFB01000003.1"/>
</dbReference>
<dbReference type="AlphaFoldDB" id="A0A2M9BW95"/>
<accession>A0A2M9BW95</accession>
<sequence length="133" mass="14581">MAVTDEIASRYGRTPSRARRDRWLLGALGAVIVVVVAVWVVWAGLDGSTPTVEAQDIGHTVVDEHTVSVEFEVSVPTGTATSCAVQALDENFTVVGWKVIDLPPSDVHTRRFTEVLRTMQPSNTGLIYRCWLT</sequence>
<feature type="transmembrane region" description="Helical" evidence="1">
    <location>
        <begin position="23"/>
        <end position="45"/>
    </location>
</feature>
<evidence type="ECO:0000313" key="3">
    <source>
        <dbReference type="Proteomes" id="UP000230161"/>
    </source>
</evidence>
<keyword evidence="1" id="KW-0812">Transmembrane</keyword>
<keyword evidence="1" id="KW-1133">Transmembrane helix</keyword>
<dbReference type="OrthoDB" id="4793644at2"/>
<dbReference type="InterPro" id="IPR025443">
    <property type="entry name" value="DUF4307"/>
</dbReference>
<dbReference type="Proteomes" id="UP000230161">
    <property type="component" value="Unassembled WGS sequence"/>
</dbReference>
<reference evidence="2 3" key="1">
    <citation type="submission" date="2017-11" db="EMBL/GenBank/DDBJ databases">
        <title>Genomic Encyclopedia of Archaeal and Bacterial Type Strains, Phase II (KMG-II): From Individual Species to Whole Genera.</title>
        <authorList>
            <person name="Goeker M."/>
        </authorList>
    </citation>
    <scope>NUCLEOTIDE SEQUENCE [LARGE SCALE GENOMIC DNA]</scope>
    <source>
        <strain evidence="2 3">DSM 25625</strain>
    </source>
</reference>
<keyword evidence="1" id="KW-0472">Membrane</keyword>
<protein>
    <submittedName>
        <fullName evidence="2">Uncharacterized protein DUF4307</fullName>
    </submittedName>
</protein>
<dbReference type="Pfam" id="PF14155">
    <property type="entry name" value="DUF4307"/>
    <property type="match status" value="1"/>
</dbReference>
<keyword evidence="3" id="KW-1185">Reference proteome</keyword>
<organism evidence="2 3">
    <name type="scientific">Compostimonas suwonensis</name>
    <dbReference type="NCBI Taxonomy" id="1048394"/>
    <lineage>
        <taxon>Bacteria</taxon>
        <taxon>Bacillati</taxon>
        <taxon>Actinomycetota</taxon>
        <taxon>Actinomycetes</taxon>
        <taxon>Micrococcales</taxon>
        <taxon>Microbacteriaceae</taxon>
        <taxon>Compostimonas</taxon>
    </lineage>
</organism>
<proteinExistence type="predicted"/>
<comment type="caution">
    <text evidence="2">The sequence shown here is derived from an EMBL/GenBank/DDBJ whole genome shotgun (WGS) entry which is preliminary data.</text>
</comment>
<evidence type="ECO:0000256" key="1">
    <source>
        <dbReference type="SAM" id="Phobius"/>
    </source>
</evidence>
<dbReference type="EMBL" id="PGFB01000003">
    <property type="protein sequence ID" value="PJJ62210.1"/>
    <property type="molecule type" value="Genomic_DNA"/>
</dbReference>
<evidence type="ECO:0000313" key="2">
    <source>
        <dbReference type="EMBL" id="PJJ62210.1"/>
    </source>
</evidence>